<proteinExistence type="predicted"/>
<evidence type="ECO:0000313" key="2">
    <source>
        <dbReference type="Proteomes" id="UP000799092"/>
    </source>
</evidence>
<dbReference type="RefSeq" id="WP_153735711.1">
    <property type="nucleotide sequence ID" value="NZ_WJNG01000003.1"/>
</dbReference>
<protein>
    <submittedName>
        <fullName evidence="1">Uncharacterized protein</fullName>
    </submittedName>
</protein>
<dbReference type="Proteomes" id="UP000799092">
    <property type="component" value="Unassembled WGS sequence"/>
</dbReference>
<sequence>MTYKAAKDLLELVNLYIQGKTLFLSKTTENDISIIKTLENNNSDVNIKEGETLGIEESY</sequence>
<comment type="caution">
    <text evidence="1">The sequence shown here is derived from an EMBL/GenBank/DDBJ whole genome shotgun (WGS) entry which is preliminary data.</text>
</comment>
<accession>A0A6A8D8Z1</accession>
<keyword evidence="2" id="KW-1185">Reference proteome</keyword>
<gene>
    <name evidence="1" type="ORF">GH741_05135</name>
</gene>
<dbReference type="EMBL" id="WJNG01000003">
    <property type="protein sequence ID" value="MRH42058.1"/>
    <property type="molecule type" value="Genomic_DNA"/>
</dbReference>
<evidence type="ECO:0000313" key="1">
    <source>
        <dbReference type="EMBL" id="MRH42058.1"/>
    </source>
</evidence>
<organism evidence="1 2">
    <name type="scientific">Aquibacillus halophilus</name>
    <dbReference type="NCBI Taxonomy" id="930132"/>
    <lineage>
        <taxon>Bacteria</taxon>
        <taxon>Bacillati</taxon>
        <taxon>Bacillota</taxon>
        <taxon>Bacilli</taxon>
        <taxon>Bacillales</taxon>
        <taxon>Bacillaceae</taxon>
        <taxon>Aquibacillus</taxon>
    </lineage>
</organism>
<reference evidence="1" key="1">
    <citation type="submission" date="2019-11" db="EMBL/GenBank/DDBJ databases">
        <authorList>
            <person name="Li J."/>
        </authorList>
    </citation>
    <scope>NUCLEOTIDE SEQUENCE</scope>
    <source>
        <strain evidence="1">B6B</strain>
    </source>
</reference>
<dbReference type="AlphaFoldDB" id="A0A6A8D8Z1"/>
<name>A0A6A8D8Z1_9BACI</name>